<accession>U1WFT3</accession>
<evidence type="ECO:0000313" key="1">
    <source>
        <dbReference type="EMBL" id="ERI07409.1"/>
    </source>
</evidence>
<gene>
    <name evidence="1" type="ORF">HMPREF0083_04520</name>
</gene>
<protein>
    <submittedName>
        <fullName evidence="1">Uncharacterized protein</fullName>
    </submittedName>
</protein>
<dbReference type="Proteomes" id="UP000016511">
    <property type="component" value="Unassembled WGS sequence"/>
</dbReference>
<evidence type="ECO:0000313" key="2">
    <source>
        <dbReference type="Proteomes" id="UP000016511"/>
    </source>
</evidence>
<sequence length="44" mass="5256">MGMIFCKILRHKSFAGIQAYHARQTMHFLIAINTSFPYFQYFII</sequence>
<proteinExistence type="predicted"/>
<reference evidence="1 2" key="1">
    <citation type="submission" date="2013-08" db="EMBL/GenBank/DDBJ databases">
        <authorList>
            <person name="Weinstock G."/>
            <person name="Sodergren E."/>
            <person name="Wylie T."/>
            <person name="Fulton L."/>
            <person name="Fulton R."/>
            <person name="Fronick C."/>
            <person name="O'Laughlin M."/>
            <person name="Godfrey J."/>
            <person name="Miner T."/>
            <person name="Herter B."/>
            <person name="Appelbaum E."/>
            <person name="Cordes M."/>
            <person name="Lek S."/>
            <person name="Wollam A."/>
            <person name="Pepin K.H."/>
            <person name="Palsikar V.B."/>
            <person name="Mitreva M."/>
            <person name="Wilson R.K."/>
        </authorList>
    </citation>
    <scope>NUCLEOTIDE SEQUENCE [LARGE SCALE GENOMIC DNA]</scope>
    <source>
        <strain evidence="1 2">ATCC 12856</strain>
    </source>
</reference>
<dbReference type="AlphaFoldDB" id="U1WFT3"/>
<organism evidence="1 2">
    <name type="scientific">Aneurinibacillus aneurinilyticus ATCC 12856</name>
    <dbReference type="NCBI Taxonomy" id="649747"/>
    <lineage>
        <taxon>Bacteria</taxon>
        <taxon>Bacillati</taxon>
        <taxon>Bacillota</taxon>
        <taxon>Bacilli</taxon>
        <taxon>Bacillales</taxon>
        <taxon>Paenibacillaceae</taxon>
        <taxon>Aneurinibacillus group</taxon>
        <taxon>Aneurinibacillus</taxon>
    </lineage>
</organism>
<dbReference type="PATRIC" id="fig|649747.3.peg.4081"/>
<name>U1WFT3_ANEAE</name>
<keyword evidence="2" id="KW-1185">Reference proteome</keyword>
<dbReference type="EMBL" id="AWSJ01000278">
    <property type="protein sequence ID" value="ERI07409.1"/>
    <property type="molecule type" value="Genomic_DNA"/>
</dbReference>
<comment type="caution">
    <text evidence="1">The sequence shown here is derived from an EMBL/GenBank/DDBJ whole genome shotgun (WGS) entry which is preliminary data.</text>
</comment>
<dbReference type="HOGENOM" id="CLU_3211728_0_0_9"/>